<feature type="domain" description="EamA" evidence="7">
    <location>
        <begin position="10"/>
        <end position="139"/>
    </location>
</feature>
<evidence type="ECO:0000256" key="4">
    <source>
        <dbReference type="ARBA" id="ARBA00022989"/>
    </source>
</evidence>
<comment type="similarity">
    <text evidence="2">Belongs to the drug/metabolite transporter (DMT) superfamily. 10 TMS drug/metabolite exporter (DME) (TC 2.A.7.3) family.</text>
</comment>
<dbReference type="InterPro" id="IPR000620">
    <property type="entry name" value="EamA_dom"/>
</dbReference>
<gene>
    <name evidence="8" type="ORF">A6302_00966</name>
</gene>
<dbReference type="OrthoDB" id="7818056at2"/>
<dbReference type="AlphaFoldDB" id="A0A1E3H5X8"/>
<evidence type="ECO:0000256" key="2">
    <source>
        <dbReference type="ARBA" id="ARBA00009853"/>
    </source>
</evidence>
<keyword evidence="5 6" id="KW-0472">Membrane</keyword>
<dbReference type="PANTHER" id="PTHR22911:SF6">
    <property type="entry name" value="SOLUTE CARRIER FAMILY 35 MEMBER G1"/>
    <property type="match status" value="1"/>
</dbReference>
<dbReference type="Pfam" id="PF00892">
    <property type="entry name" value="EamA"/>
    <property type="match status" value="2"/>
</dbReference>
<evidence type="ECO:0000313" key="8">
    <source>
        <dbReference type="EMBL" id="ODN71722.1"/>
    </source>
</evidence>
<accession>A0A1E3H5X8</accession>
<feature type="transmembrane region" description="Helical" evidence="6">
    <location>
        <begin position="125"/>
        <end position="143"/>
    </location>
</feature>
<reference evidence="8 9" key="1">
    <citation type="submission" date="2016-07" db="EMBL/GenBank/DDBJ databases">
        <title>Draft Genome Sequence of Methylobrevis pamukkalensis PK2.</title>
        <authorList>
            <person name="Vasilenko O.V."/>
            <person name="Doronina N.V."/>
            <person name="Shmareva M.N."/>
            <person name="Tarlachkov S.V."/>
            <person name="Mustakhimov I."/>
            <person name="Trotsenko Y.A."/>
        </authorList>
    </citation>
    <scope>NUCLEOTIDE SEQUENCE [LARGE SCALE GENOMIC DNA]</scope>
    <source>
        <strain evidence="8 9">PK2</strain>
    </source>
</reference>
<feature type="transmembrane region" description="Helical" evidence="6">
    <location>
        <begin position="241"/>
        <end position="260"/>
    </location>
</feature>
<feature type="transmembrane region" description="Helical" evidence="6">
    <location>
        <begin position="97"/>
        <end position="116"/>
    </location>
</feature>
<organism evidence="8 9">
    <name type="scientific">Methylobrevis pamukkalensis</name>
    <dbReference type="NCBI Taxonomy" id="1439726"/>
    <lineage>
        <taxon>Bacteria</taxon>
        <taxon>Pseudomonadati</taxon>
        <taxon>Pseudomonadota</taxon>
        <taxon>Alphaproteobacteria</taxon>
        <taxon>Hyphomicrobiales</taxon>
        <taxon>Pleomorphomonadaceae</taxon>
        <taxon>Methylobrevis</taxon>
    </lineage>
</organism>
<dbReference type="GO" id="GO:0016020">
    <property type="term" value="C:membrane"/>
    <property type="evidence" value="ECO:0007669"/>
    <property type="project" value="UniProtKB-SubCell"/>
</dbReference>
<feature type="transmembrane region" description="Helical" evidence="6">
    <location>
        <begin position="155"/>
        <end position="172"/>
    </location>
</feature>
<dbReference type="SUPFAM" id="SSF103481">
    <property type="entry name" value="Multidrug resistance efflux transporter EmrE"/>
    <property type="match status" value="2"/>
</dbReference>
<sequence>MKTLASPLPVFSAIIALLLLSIMDALVKALGLHFPVVEIVFLRYAGGAVVSGAVFLLMREKWPSRAMLRRAAFRSLIILCTAGLFFKTLTMLPLAEAVAITFTSPLIMALLGQIILKEPVGRRGAVALGIGFAGLVVMFQGRFGSGGSHADPLGYVYGLGASVSYSLAMILTRRDSARDSVVGLVTVQNLCAAAFSAPLALPVFVTPEGLNVWLFAAVGILGAFGHLAFAWAYAHAPASRLAPLEFTMLLWAPLFGLVMFGELPTIAMFAGSLLIVWAVVSVSRGGAKPALRTDESA</sequence>
<proteinExistence type="inferred from homology"/>
<dbReference type="RefSeq" id="WP_083255508.1">
    <property type="nucleotide sequence ID" value="NZ_MCRJ01000015.1"/>
</dbReference>
<protein>
    <submittedName>
        <fullName evidence="8">EamA-like transporter family protein</fullName>
    </submittedName>
</protein>
<evidence type="ECO:0000313" key="9">
    <source>
        <dbReference type="Proteomes" id="UP000094622"/>
    </source>
</evidence>
<keyword evidence="3 6" id="KW-0812">Transmembrane</keyword>
<feature type="domain" description="EamA" evidence="7">
    <location>
        <begin position="153"/>
        <end position="283"/>
    </location>
</feature>
<name>A0A1E3H5X8_9HYPH</name>
<feature type="transmembrane region" description="Helical" evidence="6">
    <location>
        <begin position="39"/>
        <end position="59"/>
    </location>
</feature>
<dbReference type="InterPro" id="IPR037185">
    <property type="entry name" value="EmrE-like"/>
</dbReference>
<evidence type="ECO:0000256" key="6">
    <source>
        <dbReference type="SAM" id="Phobius"/>
    </source>
</evidence>
<feature type="transmembrane region" description="Helical" evidence="6">
    <location>
        <begin position="213"/>
        <end position="234"/>
    </location>
</feature>
<comment type="caution">
    <text evidence="8">The sequence shown here is derived from an EMBL/GenBank/DDBJ whole genome shotgun (WGS) entry which is preliminary data.</text>
</comment>
<evidence type="ECO:0000256" key="3">
    <source>
        <dbReference type="ARBA" id="ARBA00022692"/>
    </source>
</evidence>
<keyword evidence="9" id="KW-1185">Reference proteome</keyword>
<evidence type="ECO:0000259" key="7">
    <source>
        <dbReference type="Pfam" id="PF00892"/>
    </source>
</evidence>
<evidence type="ECO:0000256" key="1">
    <source>
        <dbReference type="ARBA" id="ARBA00004141"/>
    </source>
</evidence>
<dbReference type="PANTHER" id="PTHR22911">
    <property type="entry name" value="ACYL-MALONYL CONDENSING ENZYME-RELATED"/>
    <property type="match status" value="1"/>
</dbReference>
<feature type="transmembrane region" description="Helical" evidence="6">
    <location>
        <begin position="266"/>
        <end position="283"/>
    </location>
</feature>
<dbReference type="Proteomes" id="UP000094622">
    <property type="component" value="Unassembled WGS sequence"/>
</dbReference>
<feature type="transmembrane region" description="Helical" evidence="6">
    <location>
        <begin position="181"/>
        <end position="201"/>
    </location>
</feature>
<dbReference type="EMBL" id="MCRJ01000015">
    <property type="protein sequence ID" value="ODN71722.1"/>
    <property type="molecule type" value="Genomic_DNA"/>
</dbReference>
<comment type="subcellular location">
    <subcellularLocation>
        <location evidence="1">Membrane</location>
        <topology evidence="1">Multi-pass membrane protein</topology>
    </subcellularLocation>
</comment>
<feature type="transmembrane region" description="Helical" evidence="6">
    <location>
        <begin position="71"/>
        <end position="91"/>
    </location>
</feature>
<evidence type="ECO:0000256" key="5">
    <source>
        <dbReference type="ARBA" id="ARBA00023136"/>
    </source>
</evidence>
<keyword evidence="4 6" id="KW-1133">Transmembrane helix</keyword>